<feature type="binding site" evidence="10 14">
    <location>
        <position position="7"/>
    </location>
    <ligand>
        <name>substrate</name>
    </ligand>
</feature>
<evidence type="ECO:0000256" key="3">
    <source>
        <dbReference type="ARBA" id="ARBA00001941"/>
    </source>
</evidence>
<comment type="pathway">
    <text evidence="10">Carbohydrate degradation.</text>
</comment>
<dbReference type="EC" id="5.1.3.1" evidence="7 10"/>
<dbReference type="STRING" id="1193713.GCA_001636315_04331"/>
<evidence type="ECO:0000256" key="4">
    <source>
        <dbReference type="ARBA" id="ARBA00001947"/>
    </source>
</evidence>
<dbReference type="FunFam" id="3.20.20.70:FF:000004">
    <property type="entry name" value="Ribulose-phosphate 3-epimerase"/>
    <property type="match status" value="1"/>
</dbReference>
<evidence type="ECO:0000256" key="11">
    <source>
        <dbReference type="PIRNR" id="PIRNR001461"/>
    </source>
</evidence>
<evidence type="ECO:0000313" key="15">
    <source>
        <dbReference type="EMBL" id="AZU61477.1"/>
    </source>
</evidence>
<feature type="binding site" evidence="10 13">
    <location>
        <position position="174"/>
    </location>
    <ligand>
        <name>a divalent metal cation</name>
        <dbReference type="ChEBI" id="CHEBI:60240"/>
    </ligand>
</feature>
<comment type="similarity">
    <text evidence="6 10 11">Belongs to the ribulose-phosphate 3-epimerase family.</text>
</comment>
<dbReference type="GO" id="GO:0006098">
    <property type="term" value="P:pentose-phosphate shunt"/>
    <property type="evidence" value="ECO:0007669"/>
    <property type="project" value="UniProtKB-UniRule"/>
</dbReference>
<dbReference type="Gene3D" id="3.20.20.70">
    <property type="entry name" value="Aldolase class I"/>
    <property type="match status" value="1"/>
</dbReference>
<dbReference type="Pfam" id="PF00834">
    <property type="entry name" value="Ribul_P_3_epim"/>
    <property type="match status" value="1"/>
</dbReference>
<feature type="binding site" evidence="10 13">
    <location>
        <position position="34"/>
    </location>
    <ligand>
        <name>a divalent metal cation</name>
        <dbReference type="ChEBI" id="CHEBI:60240"/>
    </ligand>
</feature>
<feature type="binding site" evidence="10 14">
    <location>
        <begin position="196"/>
        <end position="197"/>
    </location>
    <ligand>
        <name>substrate</name>
    </ligand>
</feature>
<dbReference type="EMBL" id="CP022572">
    <property type="protein sequence ID" value="AZU61477.1"/>
    <property type="molecule type" value="Genomic_DNA"/>
</dbReference>
<evidence type="ECO:0000256" key="7">
    <source>
        <dbReference type="ARBA" id="ARBA00013188"/>
    </source>
</evidence>
<keyword evidence="13" id="KW-0862">Zinc</keyword>
<dbReference type="CDD" id="cd00429">
    <property type="entry name" value="RPE"/>
    <property type="match status" value="1"/>
</dbReference>
<name>A0A3T0HWU2_9BACI</name>
<comment type="cofactor">
    <cofactor evidence="3">
        <name>Co(2+)</name>
        <dbReference type="ChEBI" id="CHEBI:48828"/>
    </cofactor>
</comment>
<evidence type="ECO:0000256" key="12">
    <source>
        <dbReference type="PIRSR" id="PIRSR001461-1"/>
    </source>
</evidence>
<keyword evidence="13" id="KW-0170">Cobalt</keyword>
<dbReference type="AlphaFoldDB" id="A0A3T0HWU2"/>
<feature type="binding site" evidence="10 13">
    <location>
        <position position="32"/>
    </location>
    <ligand>
        <name>a divalent metal cation</name>
        <dbReference type="ChEBI" id="CHEBI:60240"/>
    </ligand>
</feature>
<evidence type="ECO:0000256" key="1">
    <source>
        <dbReference type="ARBA" id="ARBA00001782"/>
    </source>
</evidence>
<protein>
    <recommendedName>
        <fullName evidence="7 10">Ribulose-phosphate 3-epimerase</fullName>
        <ecNumber evidence="7 10">5.1.3.1</ecNumber>
    </recommendedName>
</protein>
<feature type="active site" description="Proton donor" evidence="10 12">
    <location>
        <position position="174"/>
    </location>
</feature>
<dbReference type="InterPro" id="IPR011060">
    <property type="entry name" value="RibuloseP-bd_barrel"/>
</dbReference>
<keyword evidence="8 10" id="KW-0479">Metal-binding</keyword>
<dbReference type="PROSITE" id="PS01085">
    <property type="entry name" value="RIBUL_P_3_EPIMER_1"/>
    <property type="match status" value="1"/>
</dbReference>
<dbReference type="InterPro" id="IPR026019">
    <property type="entry name" value="Ribul_P_3_epim"/>
</dbReference>
<keyword evidence="13" id="KW-0464">Manganese</keyword>
<dbReference type="KEGG" id="nmk:CHR53_09475"/>
<dbReference type="GO" id="GO:0019323">
    <property type="term" value="P:pentose catabolic process"/>
    <property type="evidence" value="ECO:0007669"/>
    <property type="project" value="UniProtKB-UniRule"/>
</dbReference>
<comment type="cofactor">
    <cofactor evidence="2">
        <name>Mn(2+)</name>
        <dbReference type="ChEBI" id="CHEBI:29035"/>
    </cofactor>
</comment>
<keyword evidence="16" id="KW-1185">Reference proteome</keyword>
<feature type="binding site" evidence="10 13">
    <location>
        <position position="65"/>
    </location>
    <ligand>
        <name>a divalent metal cation</name>
        <dbReference type="ChEBI" id="CHEBI:60240"/>
    </ligand>
</feature>
<dbReference type="PIRSF" id="PIRSF001461">
    <property type="entry name" value="RPE"/>
    <property type="match status" value="1"/>
</dbReference>
<feature type="active site" description="Proton acceptor" evidence="10 12">
    <location>
        <position position="34"/>
    </location>
</feature>
<evidence type="ECO:0000256" key="14">
    <source>
        <dbReference type="PIRSR" id="PIRSR001461-3"/>
    </source>
</evidence>
<feature type="binding site" evidence="10">
    <location>
        <begin position="174"/>
        <end position="176"/>
    </location>
    <ligand>
        <name>substrate</name>
    </ligand>
</feature>
<dbReference type="RefSeq" id="WP_127486303.1">
    <property type="nucleotide sequence ID" value="NZ_CP022572.1"/>
</dbReference>
<sequence>MVKIAPSILSADFSKLGEEVSAVEAAGADYIHVDVMDGHFVPNITIGPLIVEAIRPVTKLPLDVHLMIENPDQYIEAFAKAGADYITVHVEACRHLHRTIQNIKSFGIKAGVVLNPATPAATIQHIILDVDMVLLMSVNPGFGGQKFIPEVLTKISQVKQMADEKGLNIEIEVDGGVNPDTARQCVEAGANVLVAGSAIYNQENYANAISQLKSRL</sequence>
<proteinExistence type="inferred from homology"/>
<dbReference type="InterPro" id="IPR013785">
    <property type="entry name" value="Aldolase_TIM"/>
</dbReference>
<accession>A0A3T0HWU2</accession>
<evidence type="ECO:0000256" key="8">
    <source>
        <dbReference type="ARBA" id="ARBA00022723"/>
    </source>
</evidence>
<comment type="cofactor">
    <cofactor evidence="4">
        <name>Zn(2+)</name>
        <dbReference type="ChEBI" id="CHEBI:29105"/>
    </cofactor>
</comment>
<dbReference type="Proteomes" id="UP000282892">
    <property type="component" value="Chromosome"/>
</dbReference>
<evidence type="ECO:0000256" key="9">
    <source>
        <dbReference type="ARBA" id="ARBA00023235"/>
    </source>
</evidence>
<dbReference type="SUPFAM" id="SSF51366">
    <property type="entry name" value="Ribulose-phoshate binding barrel"/>
    <property type="match status" value="1"/>
</dbReference>
<comment type="cofactor">
    <cofactor evidence="10 13">
        <name>a divalent metal cation</name>
        <dbReference type="ChEBI" id="CHEBI:60240"/>
    </cofactor>
    <text evidence="10 13">Binds 1 divalent metal cation per subunit.</text>
</comment>
<evidence type="ECO:0000256" key="2">
    <source>
        <dbReference type="ARBA" id="ARBA00001936"/>
    </source>
</evidence>
<dbReference type="InterPro" id="IPR000056">
    <property type="entry name" value="Ribul_P_3_epim-like"/>
</dbReference>
<dbReference type="NCBIfam" id="NF004076">
    <property type="entry name" value="PRK05581.1-4"/>
    <property type="match status" value="1"/>
</dbReference>
<dbReference type="OrthoDB" id="1645589at2"/>
<dbReference type="HAMAP" id="MF_02227">
    <property type="entry name" value="RPE"/>
    <property type="match status" value="1"/>
</dbReference>
<keyword evidence="10 11" id="KW-0119">Carbohydrate metabolism</keyword>
<keyword evidence="9 10" id="KW-0413">Isomerase</keyword>
<evidence type="ECO:0000256" key="13">
    <source>
        <dbReference type="PIRSR" id="PIRSR001461-2"/>
    </source>
</evidence>
<evidence type="ECO:0000256" key="5">
    <source>
        <dbReference type="ARBA" id="ARBA00001954"/>
    </source>
</evidence>
<evidence type="ECO:0000256" key="10">
    <source>
        <dbReference type="HAMAP-Rule" id="MF_02227"/>
    </source>
</evidence>
<dbReference type="NCBIfam" id="TIGR01163">
    <property type="entry name" value="rpe"/>
    <property type="match status" value="1"/>
</dbReference>
<feature type="binding site" evidence="14">
    <location>
        <position position="176"/>
    </location>
    <ligand>
        <name>substrate</name>
    </ligand>
</feature>
<dbReference type="GO" id="GO:0046872">
    <property type="term" value="F:metal ion binding"/>
    <property type="evidence" value="ECO:0007669"/>
    <property type="project" value="UniProtKB-UniRule"/>
</dbReference>
<organism evidence="15 16">
    <name type="scientific">Neobacillus mesonae</name>
    <dbReference type="NCBI Taxonomy" id="1193713"/>
    <lineage>
        <taxon>Bacteria</taxon>
        <taxon>Bacillati</taxon>
        <taxon>Bacillota</taxon>
        <taxon>Bacilli</taxon>
        <taxon>Bacillales</taxon>
        <taxon>Bacillaceae</taxon>
        <taxon>Neobacillus</taxon>
    </lineage>
</organism>
<reference evidence="15 16" key="1">
    <citation type="submission" date="2017-07" db="EMBL/GenBank/DDBJ databases">
        <title>The complete genome sequence of Bacillus mesonae strain H20-5, an efficient strain improving plant abiotic stress resistance.</title>
        <authorList>
            <person name="Kim S.Y."/>
            <person name="Song H."/>
            <person name="Sang M.K."/>
            <person name="Weon H.-Y."/>
            <person name="Song J."/>
        </authorList>
    </citation>
    <scope>NUCLEOTIDE SEQUENCE [LARGE SCALE GENOMIC DNA]</scope>
    <source>
        <strain evidence="15 16">H20-5</strain>
    </source>
</reference>
<evidence type="ECO:0000256" key="6">
    <source>
        <dbReference type="ARBA" id="ARBA00009541"/>
    </source>
</evidence>
<comment type="catalytic activity">
    <reaction evidence="1 10 11">
        <text>D-ribulose 5-phosphate = D-xylulose 5-phosphate</text>
        <dbReference type="Rhea" id="RHEA:13677"/>
        <dbReference type="ChEBI" id="CHEBI:57737"/>
        <dbReference type="ChEBI" id="CHEBI:58121"/>
        <dbReference type="EC" id="5.1.3.1"/>
    </reaction>
</comment>
<dbReference type="GO" id="GO:0004750">
    <property type="term" value="F:D-ribulose-phosphate 3-epimerase activity"/>
    <property type="evidence" value="ECO:0007669"/>
    <property type="project" value="UniProtKB-UniRule"/>
</dbReference>
<comment type="cofactor">
    <cofactor evidence="5">
        <name>Fe(2+)</name>
        <dbReference type="ChEBI" id="CHEBI:29033"/>
    </cofactor>
</comment>
<comment type="function">
    <text evidence="10">Catalyzes the reversible epimerization of D-ribulose 5-phosphate to D-xylulose 5-phosphate.</text>
</comment>
<feature type="binding site" evidence="10 14">
    <location>
        <position position="65"/>
    </location>
    <ligand>
        <name>substrate</name>
    </ligand>
</feature>
<feature type="binding site" evidence="10 14">
    <location>
        <begin position="141"/>
        <end position="144"/>
    </location>
    <ligand>
        <name>substrate</name>
    </ligand>
</feature>
<dbReference type="GO" id="GO:0005737">
    <property type="term" value="C:cytoplasm"/>
    <property type="evidence" value="ECO:0007669"/>
    <property type="project" value="UniProtKB-ARBA"/>
</dbReference>
<dbReference type="PANTHER" id="PTHR11749">
    <property type="entry name" value="RIBULOSE-5-PHOSPHATE-3-EPIMERASE"/>
    <property type="match status" value="1"/>
</dbReference>
<gene>
    <name evidence="10" type="primary">rpe</name>
    <name evidence="15" type="ORF">CHR53_09475</name>
</gene>
<dbReference type="PROSITE" id="PS01086">
    <property type="entry name" value="RIBUL_P_3_EPIMER_2"/>
    <property type="match status" value="1"/>
</dbReference>
<evidence type="ECO:0000313" key="16">
    <source>
        <dbReference type="Proteomes" id="UP000282892"/>
    </source>
</evidence>